<keyword evidence="1" id="KW-1133">Transmembrane helix</keyword>
<evidence type="ECO:0000256" key="1">
    <source>
        <dbReference type="SAM" id="Phobius"/>
    </source>
</evidence>
<dbReference type="AlphaFoldDB" id="H5TFL2"/>
<comment type="caution">
    <text evidence="2">The sequence shown here is derived from an EMBL/GenBank/DDBJ whole genome shotgun (WGS) entry which is preliminary data.</text>
</comment>
<dbReference type="RefSeq" id="WP_007236545.1">
    <property type="nucleotide sequence ID" value="NZ_BAFB01000003.1"/>
</dbReference>
<gene>
    <name evidence="2" type="ORF">GOOTI_003_00050</name>
</gene>
<feature type="transmembrane region" description="Helical" evidence="1">
    <location>
        <begin position="36"/>
        <end position="53"/>
    </location>
</feature>
<organism evidence="2 3">
    <name type="scientific">Gordonia otitidis (strain DSM 44809 / CCUG 52243 / JCM 12355 / NBRC 100426 / IFM 10032)</name>
    <dbReference type="NCBI Taxonomy" id="1108044"/>
    <lineage>
        <taxon>Bacteria</taxon>
        <taxon>Bacillati</taxon>
        <taxon>Actinomycetota</taxon>
        <taxon>Actinomycetes</taxon>
        <taxon>Mycobacteriales</taxon>
        <taxon>Gordoniaceae</taxon>
        <taxon>Gordonia</taxon>
    </lineage>
</organism>
<dbReference type="Proteomes" id="UP000005038">
    <property type="component" value="Unassembled WGS sequence"/>
</dbReference>
<dbReference type="STRING" id="1108044.GOOTI_003_00050"/>
<keyword evidence="3" id="KW-1185">Reference proteome</keyword>
<dbReference type="EMBL" id="BAFB01000003">
    <property type="protein sequence ID" value="GAB32270.1"/>
    <property type="molecule type" value="Genomic_DNA"/>
</dbReference>
<dbReference type="OrthoDB" id="9846734at2"/>
<accession>H5TFL2</accession>
<sequence length="112" mass="12285">MLRDHTGAPRSLPVYFALVWLPVLSTLLFGQMSATLFASILAALVIALVADDARVGARTRRLMVQVLTILRSVQPRTPHSTSPPPRRDDTRISLRQHIHTFGAVAPRAPAVL</sequence>
<evidence type="ECO:0000313" key="3">
    <source>
        <dbReference type="Proteomes" id="UP000005038"/>
    </source>
</evidence>
<protein>
    <submittedName>
        <fullName evidence="2">Uncharacterized protein</fullName>
    </submittedName>
</protein>
<feature type="transmembrane region" description="Helical" evidence="1">
    <location>
        <begin position="12"/>
        <end position="30"/>
    </location>
</feature>
<evidence type="ECO:0000313" key="2">
    <source>
        <dbReference type="EMBL" id="GAB32270.1"/>
    </source>
</evidence>
<reference evidence="2" key="1">
    <citation type="submission" date="2012-02" db="EMBL/GenBank/DDBJ databases">
        <title>Whole genome shotgun sequence of Gordonia otitidis NBRC 100426.</title>
        <authorList>
            <person name="Yoshida I."/>
            <person name="Hosoyama A."/>
            <person name="Tsuchikane K."/>
            <person name="Katsumata H."/>
            <person name="Yamazaki S."/>
            <person name="Fujita N."/>
        </authorList>
    </citation>
    <scope>NUCLEOTIDE SEQUENCE [LARGE SCALE GENOMIC DNA]</scope>
    <source>
        <strain evidence="2">NBRC 100426</strain>
    </source>
</reference>
<keyword evidence="1" id="KW-0472">Membrane</keyword>
<proteinExistence type="predicted"/>
<name>H5TFL2_GORO1</name>
<keyword evidence="1" id="KW-0812">Transmembrane</keyword>